<evidence type="ECO:0000313" key="2">
    <source>
        <dbReference type="Proteomes" id="UP000001471"/>
    </source>
</evidence>
<dbReference type="InParanoid" id="B2W145"/>
<proteinExistence type="predicted"/>
<gene>
    <name evidence="1" type="ORF">PTRG_04180</name>
</gene>
<name>B2W145_PYRTR</name>
<organism evidence="1 2">
    <name type="scientific">Pyrenophora tritici-repentis (strain Pt-1C-BFP)</name>
    <name type="common">Wheat tan spot fungus</name>
    <name type="synonym">Drechslera tritici-repentis</name>
    <dbReference type="NCBI Taxonomy" id="426418"/>
    <lineage>
        <taxon>Eukaryota</taxon>
        <taxon>Fungi</taxon>
        <taxon>Dikarya</taxon>
        <taxon>Ascomycota</taxon>
        <taxon>Pezizomycotina</taxon>
        <taxon>Dothideomycetes</taxon>
        <taxon>Pleosporomycetidae</taxon>
        <taxon>Pleosporales</taxon>
        <taxon>Pleosporineae</taxon>
        <taxon>Pleosporaceae</taxon>
        <taxon>Pyrenophora</taxon>
    </lineage>
</organism>
<dbReference type="AlphaFoldDB" id="B2W145"/>
<dbReference type="Proteomes" id="UP000001471">
    <property type="component" value="Unassembled WGS sequence"/>
</dbReference>
<accession>B2W145</accession>
<sequence length="167" mass="17660">MQATCSPSGALKSMTVITTTITTRDHVDSSVTAASASKTGTSQCDKDLHHHPQTIDYLPMRLSCFSAWSAAYPRVQPHLKYGAGRIVGLACETSLAQLPLAVARTTANSAMLDPSSLNQAEGLSTGRPSLSLSALPGLPGYLQPVPGLFTILWPLLIADECPSRLLQ</sequence>
<dbReference type="EMBL" id="DS231617">
    <property type="protein sequence ID" value="EDU47018.1"/>
    <property type="molecule type" value="Genomic_DNA"/>
</dbReference>
<reference evidence="2" key="1">
    <citation type="journal article" date="2013" name="G3 (Bethesda)">
        <title>Comparative genomics of a plant-pathogenic fungus, Pyrenophora tritici-repentis, reveals transduplication and the impact of repeat elements on pathogenicity and population divergence.</title>
        <authorList>
            <person name="Manning V.A."/>
            <person name="Pandelova I."/>
            <person name="Dhillon B."/>
            <person name="Wilhelm L.J."/>
            <person name="Goodwin S.B."/>
            <person name="Berlin A.M."/>
            <person name="Figueroa M."/>
            <person name="Freitag M."/>
            <person name="Hane J.K."/>
            <person name="Henrissat B."/>
            <person name="Holman W.H."/>
            <person name="Kodira C.D."/>
            <person name="Martin J."/>
            <person name="Oliver R.P."/>
            <person name="Robbertse B."/>
            <person name="Schackwitz W."/>
            <person name="Schwartz D.C."/>
            <person name="Spatafora J.W."/>
            <person name="Turgeon B.G."/>
            <person name="Yandava C."/>
            <person name="Young S."/>
            <person name="Zhou S."/>
            <person name="Zeng Q."/>
            <person name="Grigoriev I.V."/>
            <person name="Ma L.-J."/>
            <person name="Ciuffetti L.M."/>
        </authorList>
    </citation>
    <scope>NUCLEOTIDE SEQUENCE [LARGE SCALE GENOMIC DNA]</scope>
    <source>
        <strain evidence="2">Pt-1C-BFP</strain>
    </source>
</reference>
<dbReference type="HOGENOM" id="CLU_1595381_0_0_1"/>
<evidence type="ECO:0000313" key="1">
    <source>
        <dbReference type="EMBL" id="EDU47018.1"/>
    </source>
</evidence>
<protein>
    <submittedName>
        <fullName evidence="1">Uncharacterized protein</fullName>
    </submittedName>
</protein>